<evidence type="ECO:0000313" key="6">
    <source>
        <dbReference type="EMBL" id="SDO12069.1"/>
    </source>
</evidence>
<dbReference type="GO" id="GO:0046052">
    <property type="term" value="P:UTP catabolic process"/>
    <property type="evidence" value="ECO:0007669"/>
    <property type="project" value="TreeGrafter"/>
</dbReference>
<feature type="domain" description="NTP pyrophosphohydrolase MazG-like" evidence="5">
    <location>
        <begin position="30"/>
        <end position="103"/>
    </location>
</feature>
<proteinExistence type="inferred from homology"/>
<dbReference type="Pfam" id="PF03819">
    <property type="entry name" value="MazG"/>
    <property type="match status" value="2"/>
</dbReference>
<evidence type="ECO:0000256" key="2">
    <source>
        <dbReference type="ARBA" id="ARBA00061115"/>
    </source>
</evidence>
<gene>
    <name evidence="6" type="ORF">SAMN05192530_103426</name>
</gene>
<name>A0A1H0GYV0_9HYPH</name>
<dbReference type="GO" id="GO:0046047">
    <property type="term" value="P:TTP catabolic process"/>
    <property type="evidence" value="ECO:0007669"/>
    <property type="project" value="TreeGrafter"/>
</dbReference>
<comment type="similarity">
    <text evidence="2">Belongs to the nucleoside triphosphate pyrophosphohydrolase family.</text>
</comment>
<dbReference type="InterPro" id="IPR004518">
    <property type="entry name" value="MazG-like_dom"/>
</dbReference>
<dbReference type="CDD" id="cd11528">
    <property type="entry name" value="NTP-PPase_MazG_Nterm"/>
    <property type="match status" value="1"/>
</dbReference>
<dbReference type="PANTHER" id="PTHR30522">
    <property type="entry name" value="NUCLEOSIDE TRIPHOSPHATE PYROPHOSPHOHYDROLASE"/>
    <property type="match status" value="1"/>
</dbReference>
<dbReference type="GO" id="GO:0047693">
    <property type="term" value="F:ATP diphosphatase activity"/>
    <property type="evidence" value="ECO:0007669"/>
    <property type="project" value="UniProtKB-EC"/>
</dbReference>
<dbReference type="EMBL" id="FNIT01000003">
    <property type="protein sequence ID" value="SDO12069.1"/>
    <property type="molecule type" value="Genomic_DNA"/>
</dbReference>
<organism evidence="6 7">
    <name type="scientific">Aureimonas jatrophae</name>
    <dbReference type="NCBI Taxonomy" id="1166073"/>
    <lineage>
        <taxon>Bacteria</taxon>
        <taxon>Pseudomonadati</taxon>
        <taxon>Pseudomonadota</taxon>
        <taxon>Alphaproteobacteria</taxon>
        <taxon>Hyphomicrobiales</taxon>
        <taxon>Aurantimonadaceae</taxon>
        <taxon>Aureimonas</taxon>
    </lineage>
</organism>
<feature type="domain" description="NTP pyrophosphohydrolase MazG-like" evidence="5">
    <location>
        <begin position="193"/>
        <end position="251"/>
    </location>
</feature>
<dbReference type="CDD" id="cd11529">
    <property type="entry name" value="NTP-PPase_MazG_Cterm"/>
    <property type="match status" value="1"/>
</dbReference>
<dbReference type="NCBIfam" id="NF007113">
    <property type="entry name" value="PRK09562.1"/>
    <property type="match status" value="1"/>
</dbReference>
<dbReference type="GO" id="GO:0046061">
    <property type="term" value="P:dATP catabolic process"/>
    <property type="evidence" value="ECO:0007669"/>
    <property type="project" value="TreeGrafter"/>
</dbReference>
<dbReference type="SUPFAM" id="SSF101386">
    <property type="entry name" value="all-alpha NTP pyrophosphatases"/>
    <property type="match status" value="2"/>
</dbReference>
<dbReference type="OrthoDB" id="9808939at2"/>
<dbReference type="EC" id="3.6.1.8" evidence="3"/>
<evidence type="ECO:0000313" key="7">
    <source>
        <dbReference type="Proteomes" id="UP000198793"/>
    </source>
</evidence>
<evidence type="ECO:0000256" key="1">
    <source>
        <dbReference type="ARBA" id="ARBA00052141"/>
    </source>
</evidence>
<dbReference type="InterPro" id="IPR011551">
    <property type="entry name" value="NTP_PyrPHydrolase_MazG"/>
</dbReference>
<evidence type="ECO:0000256" key="4">
    <source>
        <dbReference type="ARBA" id="ARBA00074799"/>
    </source>
</evidence>
<dbReference type="GO" id="GO:0046081">
    <property type="term" value="P:dUTP catabolic process"/>
    <property type="evidence" value="ECO:0007669"/>
    <property type="project" value="TreeGrafter"/>
</dbReference>
<protein>
    <recommendedName>
        <fullName evidence="4">Nucleoside triphosphate pyrophosphohydrolase</fullName>
        <ecNumber evidence="3">3.6.1.8</ecNumber>
    </recommendedName>
</protein>
<dbReference type="InterPro" id="IPR048015">
    <property type="entry name" value="NTP-PPase_MazG-like_N"/>
</dbReference>
<keyword evidence="7" id="KW-1185">Reference proteome</keyword>
<dbReference type="FunFam" id="1.10.287.1080:FF:000003">
    <property type="entry name" value="Nucleoside triphosphate pyrophosphohydrolase"/>
    <property type="match status" value="1"/>
</dbReference>
<dbReference type="InterPro" id="IPR048011">
    <property type="entry name" value="NTP-PPase_MazG-like_C"/>
</dbReference>
<dbReference type="FunFam" id="1.10.287.1080:FF:000001">
    <property type="entry name" value="Nucleoside triphosphate pyrophosphohydrolase"/>
    <property type="match status" value="1"/>
</dbReference>
<dbReference type="RefSeq" id="WP_090672544.1">
    <property type="nucleotide sequence ID" value="NZ_FNIT01000003.1"/>
</dbReference>
<dbReference type="GO" id="GO:0006203">
    <property type="term" value="P:dGTP catabolic process"/>
    <property type="evidence" value="ECO:0007669"/>
    <property type="project" value="TreeGrafter"/>
</dbReference>
<accession>A0A1H0GYV0</accession>
<comment type="catalytic activity">
    <reaction evidence="1">
        <text>ATP + H2O = AMP + diphosphate + H(+)</text>
        <dbReference type="Rhea" id="RHEA:14245"/>
        <dbReference type="ChEBI" id="CHEBI:15377"/>
        <dbReference type="ChEBI" id="CHEBI:15378"/>
        <dbReference type="ChEBI" id="CHEBI:30616"/>
        <dbReference type="ChEBI" id="CHEBI:33019"/>
        <dbReference type="ChEBI" id="CHEBI:456215"/>
        <dbReference type="EC" id="3.6.1.8"/>
    </reaction>
</comment>
<dbReference type="NCBIfam" id="TIGR00444">
    <property type="entry name" value="mazG"/>
    <property type="match status" value="1"/>
</dbReference>
<dbReference type="STRING" id="1166073.SAMN05192530_103426"/>
<dbReference type="AlphaFoldDB" id="A0A1H0GYV0"/>
<evidence type="ECO:0000259" key="5">
    <source>
        <dbReference type="Pfam" id="PF03819"/>
    </source>
</evidence>
<dbReference type="Gene3D" id="1.10.287.1080">
    <property type="entry name" value="MazG-like"/>
    <property type="match status" value="2"/>
</dbReference>
<dbReference type="Proteomes" id="UP000198793">
    <property type="component" value="Unassembled WGS sequence"/>
</dbReference>
<sequence length="291" mass="32666">MQPSNDITRLVEIMRALRAPDGGCPWDLEQSFDTIVPYTLEEAYEVADAIERRDPIDLCEELGDLLLQVVYHAQLATELELFTFDDVVLAITRKMIRRHPHVFGDADARSARSAKVQWKRIKAVEKQERQMARTRAESIADLESGSEWHRPSATTRHLLDDVPGAMPSLMLAQRVQAKAAKVGFDWTELPPIIEKLREETDELVSAAASADVAACRDELGDVLFTVVNVARRLELDPDGALRGTVQKFRRRFAAMEDSATRSGTTLSALSLTEQETLWQQAKTTKHSDGLR</sequence>
<reference evidence="6 7" key="1">
    <citation type="submission" date="2016-10" db="EMBL/GenBank/DDBJ databases">
        <authorList>
            <person name="de Groot N.N."/>
        </authorList>
    </citation>
    <scope>NUCLEOTIDE SEQUENCE [LARGE SCALE GENOMIC DNA]</scope>
    <source>
        <strain evidence="7">L7-484,KACC 16230,DSM 25025</strain>
    </source>
</reference>
<dbReference type="GO" id="GO:0006950">
    <property type="term" value="P:response to stress"/>
    <property type="evidence" value="ECO:0007669"/>
    <property type="project" value="UniProtKB-ARBA"/>
</dbReference>
<evidence type="ECO:0000256" key="3">
    <source>
        <dbReference type="ARBA" id="ARBA00066372"/>
    </source>
</evidence>
<dbReference type="GO" id="GO:0046076">
    <property type="term" value="P:dTTP catabolic process"/>
    <property type="evidence" value="ECO:0007669"/>
    <property type="project" value="TreeGrafter"/>
</dbReference>
<dbReference type="PANTHER" id="PTHR30522:SF0">
    <property type="entry name" value="NUCLEOSIDE TRIPHOSPHATE PYROPHOSPHOHYDROLASE"/>
    <property type="match status" value="1"/>
</dbReference>